<keyword evidence="3" id="KW-1185">Reference proteome</keyword>
<gene>
    <name evidence="2" type="ORF">PR048_020143</name>
</gene>
<sequence>MLTIALLLMMWDRMVLTAILTPFLRTNLWMKRVYNYRICHARRMVQCGFGILDCPLYVHVQFADVIVIVCCLIHNFVRKNDSIRVEEESYECPLENINLA</sequence>
<evidence type="ECO:0008006" key="4">
    <source>
        <dbReference type="Google" id="ProtNLM"/>
    </source>
</evidence>
<proteinExistence type="predicted"/>
<accession>A0ABQ9H5K7</accession>
<reference evidence="2 3" key="1">
    <citation type="submission" date="2023-02" db="EMBL/GenBank/DDBJ databases">
        <title>LHISI_Scaffold_Assembly.</title>
        <authorList>
            <person name="Stuart O.P."/>
            <person name="Cleave R."/>
            <person name="Magrath M.J.L."/>
            <person name="Mikheyev A.S."/>
        </authorList>
    </citation>
    <scope>NUCLEOTIDE SEQUENCE [LARGE SCALE GENOMIC DNA]</scope>
    <source>
        <strain evidence="2">Daus_M_001</strain>
        <tissue evidence="2">Leg muscle</tissue>
    </source>
</reference>
<name>A0ABQ9H5K7_9NEOP</name>
<feature type="chain" id="PRO_5046777613" description="DDE Tnp4 domain-containing protein" evidence="1">
    <location>
        <begin position="18"/>
        <end position="100"/>
    </location>
</feature>
<evidence type="ECO:0000313" key="3">
    <source>
        <dbReference type="Proteomes" id="UP001159363"/>
    </source>
</evidence>
<keyword evidence="1" id="KW-0732">Signal</keyword>
<dbReference type="EMBL" id="JARBHB010000007">
    <property type="protein sequence ID" value="KAJ8879535.1"/>
    <property type="molecule type" value="Genomic_DNA"/>
</dbReference>
<evidence type="ECO:0000313" key="2">
    <source>
        <dbReference type="EMBL" id="KAJ8879535.1"/>
    </source>
</evidence>
<protein>
    <recommendedName>
        <fullName evidence="4">DDE Tnp4 domain-containing protein</fullName>
    </recommendedName>
</protein>
<evidence type="ECO:0000256" key="1">
    <source>
        <dbReference type="SAM" id="SignalP"/>
    </source>
</evidence>
<dbReference type="Proteomes" id="UP001159363">
    <property type="component" value="Chromosome 6"/>
</dbReference>
<organism evidence="2 3">
    <name type="scientific">Dryococelus australis</name>
    <dbReference type="NCBI Taxonomy" id="614101"/>
    <lineage>
        <taxon>Eukaryota</taxon>
        <taxon>Metazoa</taxon>
        <taxon>Ecdysozoa</taxon>
        <taxon>Arthropoda</taxon>
        <taxon>Hexapoda</taxon>
        <taxon>Insecta</taxon>
        <taxon>Pterygota</taxon>
        <taxon>Neoptera</taxon>
        <taxon>Polyneoptera</taxon>
        <taxon>Phasmatodea</taxon>
        <taxon>Verophasmatodea</taxon>
        <taxon>Anareolatae</taxon>
        <taxon>Phasmatidae</taxon>
        <taxon>Eurycanthinae</taxon>
        <taxon>Dryococelus</taxon>
    </lineage>
</organism>
<feature type="signal peptide" evidence="1">
    <location>
        <begin position="1"/>
        <end position="17"/>
    </location>
</feature>
<comment type="caution">
    <text evidence="2">The sequence shown here is derived from an EMBL/GenBank/DDBJ whole genome shotgun (WGS) entry which is preliminary data.</text>
</comment>